<gene>
    <name evidence="1" type="ORF">KEK_21649</name>
</gene>
<keyword evidence="2" id="KW-1185">Reference proteome</keyword>
<dbReference type="AlphaFoldDB" id="G7CMT2"/>
<protein>
    <submittedName>
        <fullName evidence="1">Uncharacterized protein</fullName>
    </submittedName>
</protein>
<proteinExistence type="predicted"/>
<evidence type="ECO:0000313" key="1">
    <source>
        <dbReference type="EMBL" id="EHI10659.1"/>
    </source>
</evidence>
<comment type="caution">
    <text evidence="1">The sequence shown here is derived from an EMBL/GenBank/DDBJ whole genome shotgun (WGS) entry which is preliminary data.</text>
</comment>
<sequence>MIMPEQNREEICRIVIPGDQVAARDPFARLIFAIGSAGRG</sequence>
<accession>G7CMT2</accession>
<dbReference type="EMBL" id="AGVE01000054">
    <property type="protein sequence ID" value="EHI10659.1"/>
    <property type="molecule type" value="Genomic_DNA"/>
</dbReference>
<evidence type="ECO:0000313" key="2">
    <source>
        <dbReference type="Proteomes" id="UP000004915"/>
    </source>
</evidence>
<organism evidence="1 2">
    <name type="scientific">Mycolicibacterium thermoresistibile (strain ATCC 19527 / DSM 44167 / CIP 105390 / JCM 6362 / NCTC 10409 / 316)</name>
    <name type="common">Mycobacterium thermoresistibile</name>
    <dbReference type="NCBI Taxonomy" id="1078020"/>
    <lineage>
        <taxon>Bacteria</taxon>
        <taxon>Bacillati</taxon>
        <taxon>Actinomycetota</taxon>
        <taxon>Actinomycetes</taxon>
        <taxon>Mycobacteriales</taxon>
        <taxon>Mycobacteriaceae</taxon>
        <taxon>Mycolicibacterium</taxon>
    </lineage>
</organism>
<dbReference type="Proteomes" id="UP000004915">
    <property type="component" value="Unassembled WGS sequence"/>
</dbReference>
<name>G7CMT2_MYCT3</name>
<reference evidence="1 2" key="1">
    <citation type="submission" date="2011-11" db="EMBL/GenBank/DDBJ databases">
        <authorList>
            <consortium name="Tuberculosis Structural Genomics Consortium"/>
            <person name="Ioerger T.R."/>
        </authorList>
    </citation>
    <scope>NUCLEOTIDE SEQUENCE [LARGE SCALE GENOMIC DNA]</scope>
    <source>
        <strain evidence="2">ATCC 19527 / DSM 44167 / CIP 105390 / JCM 6362 / NCTC 10409 / 316</strain>
    </source>
</reference>